<accession>A0A081S3G0</accession>
<sequence length="240" mass="26140">MLTPSLVMGLGFAVGIQHAFEPDHVSAISTQMLKSKIDKKPIKQLIKQSITKSSILGAVWGAGHTTTLVLIGFLVYALAITIHDHIFSGFEFAVGMMLVFLGITTIINKKIRFKHKHPHQHKDGTIHLDEHSHEDSNHRHTHKSYLIGLVHGLAGSGSLVVLSAVALDDMEMVLGFIIIFGVGSIIGMAFVGSLMGVPLAFAHRITYIQNIFKYTAGIFSLVIGINIMYQIGILGHLLST</sequence>
<dbReference type="EMBL" id="JNVL01000061">
    <property type="protein sequence ID" value="KER05463.1"/>
    <property type="molecule type" value="Genomic_DNA"/>
</dbReference>
<evidence type="ECO:0000313" key="2">
    <source>
        <dbReference type="EMBL" id="KER05463.1"/>
    </source>
</evidence>
<keyword evidence="3" id="KW-1185">Reference proteome</keyword>
<dbReference type="PANTHER" id="PTHR33876:SF4">
    <property type="entry name" value="CHLOROPLAST PROTEIN FOR GROWTH AND FERTILITY 2"/>
    <property type="match status" value="1"/>
</dbReference>
<dbReference type="PATRIC" id="fig|1502292.3.peg.1736"/>
<organism evidence="2 3">
    <name type="scientific">Marine Group I thaumarchaeote SCGC AAA799-E16</name>
    <dbReference type="NCBI Taxonomy" id="1502292"/>
    <lineage>
        <taxon>Archaea</taxon>
        <taxon>Nitrososphaerota</taxon>
        <taxon>Marine Group I</taxon>
    </lineage>
</organism>
<feature type="transmembrane region" description="Helical" evidence="1">
    <location>
        <begin position="173"/>
        <end position="202"/>
    </location>
</feature>
<gene>
    <name evidence="2" type="primary">ureH</name>
    <name evidence="2" type="ORF">AAA799E16_01894</name>
</gene>
<keyword evidence="1" id="KW-1133">Transmembrane helix</keyword>
<dbReference type="PANTHER" id="PTHR33876">
    <property type="entry name" value="UNNAMED PRODUCT"/>
    <property type="match status" value="1"/>
</dbReference>
<feature type="transmembrane region" description="Helical" evidence="1">
    <location>
        <begin position="86"/>
        <end position="107"/>
    </location>
</feature>
<keyword evidence="1" id="KW-0812">Transmembrane</keyword>
<keyword evidence="1" id="KW-0472">Membrane</keyword>
<dbReference type="AlphaFoldDB" id="A0A081S3G0"/>
<proteinExistence type="predicted"/>
<feature type="transmembrane region" description="Helical" evidence="1">
    <location>
        <begin position="214"/>
        <end position="238"/>
    </location>
</feature>
<evidence type="ECO:0000256" key="1">
    <source>
        <dbReference type="SAM" id="Phobius"/>
    </source>
</evidence>
<feature type="transmembrane region" description="Helical" evidence="1">
    <location>
        <begin position="145"/>
        <end position="167"/>
    </location>
</feature>
<dbReference type="InterPro" id="IPR052776">
    <property type="entry name" value="Chloro_ReproSupport/MetalTrans"/>
</dbReference>
<dbReference type="Proteomes" id="UP000028027">
    <property type="component" value="Unassembled WGS sequence"/>
</dbReference>
<evidence type="ECO:0000313" key="3">
    <source>
        <dbReference type="Proteomes" id="UP000028027"/>
    </source>
</evidence>
<name>A0A081S3G0_9ARCH</name>
<feature type="transmembrane region" description="Helical" evidence="1">
    <location>
        <begin position="55"/>
        <end position="80"/>
    </location>
</feature>
<reference evidence="2 3" key="1">
    <citation type="submission" date="2014-06" db="EMBL/GenBank/DDBJ databases">
        <authorList>
            <person name="Ngugi D.K."/>
            <person name="Blom J."/>
            <person name="Alam I."/>
            <person name="Rashid M."/>
            <person name="Ba Alawi W."/>
            <person name="Zhang G."/>
            <person name="Hikmawan T."/>
            <person name="Guan Y."/>
            <person name="Antunes A."/>
            <person name="Siam R."/>
            <person name="Eldorry H."/>
            <person name="Bajic V."/>
            <person name="Stingl U."/>
        </authorList>
    </citation>
    <scope>NUCLEOTIDE SEQUENCE [LARGE SCALE GENOMIC DNA]</scope>
    <source>
        <strain evidence="2">SCGC AAA799-E16</strain>
    </source>
</reference>
<comment type="caution">
    <text evidence="2">The sequence shown here is derived from an EMBL/GenBank/DDBJ whole genome shotgun (WGS) entry which is preliminary data.</text>
</comment>
<protein>
    <submittedName>
        <fullName evidence="2">Urease accessory protein UreH</fullName>
    </submittedName>
</protein>